<reference evidence="2 3" key="1">
    <citation type="submission" date="2018-05" db="EMBL/GenBank/DDBJ databases">
        <title>Mucilaginibacter hurinus sp. nov., isolated from briquette warehouse soil.</title>
        <authorList>
            <person name="Choi L."/>
        </authorList>
    </citation>
    <scope>NUCLEOTIDE SEQUENCE [LARGE SCALE GENOMIC DNA]</scope>
    <source>
        <strain evidence="2 3">ZR32</strain>
    </source>
</reference>
<feature type="signal peptide" evidence="1">
    <location>
        <begin position="1"/>
        <end position="22"/>
    </location>
</feature>
<keyword evidence="1" id="KW-0732">Signal</keyword>
<organism evidence="2 3">
    <name type="scientific">Mucilaginibacter hurinus</name>
    <dbReference type="NCBI Taxonomy" id="2201324"/>
    <lineage>
        <taxon>Bacteria</taxon>
        <taxon>Pseudomonadati</taxon>
        <taxon>Bacteroidota</taxon>
        <taxon>Sphingobacteriia</taxon>
        <taxon>Sphingobacteriales</taxon>
        <taxon>Sphingobacteriaceae</taxon>
        <taxon>Mucilaginibacter</taxon>
    </lineage>
</organism>
<keyword evidence="3" id="KW-1185">Reference proteome</keyword>
<dbReference type="AlphaFoldDB" id="A0A367GQR3"/>
<evidence type="ECO:0008006" key="4">
    <source>
        <dbReference type="Google" id="ProtNLM"/>
    </source>
</evidence>
<accession>A0A367GQR3</accession>
<dbReference type="Proteomes" id="UP000253209">
    <property type="component" value="Unassembled WGS sequence"/>
</dbReference>
<evidence type="ECO:0000256" key="1">
    <source>
        <dbReference type="SAM" id="SignalP"/>
    </source>
</evidence>
<sequence length="196" mass="21079">MKRNFYILVILCIMLTAVVSCSKSGNGPDGSNNGGSTPYFEYSIGGDKAIRVNCAEINFSARDGETISGVFATSASNKSTFSFTFPATSAAIEAAGTGDYPVLPFKGYLDGSEPFEFSLRAPKTAGGTDYYMATEPTAADHKNTVKKIEKGSVESGKQVYWVEGEYKLPAKNADEQTTTITGKYRFKLYTLLTAAQ</sequence>
<dbReference type="OrthoDB" id="9805760at2"/>
<name>A0A367GQR3_9SPHI</name>
<evidence type="ECO:0000313" key="2">
    <source>
        <dbReference type="EMBL" id="RCH55590.1"/>
    </source>
</evidence>
<dbReference type="RefSeq" id="WP_114004505.1">
    <property type="nucleotide sequence ID" value="NZ_QGDC01000003.1"/>
</dbReference>
<evidence type="ECO:0000313" key="3">
    <source>
        <dbReference type="Proteomes" id="UP000253209"/>
    </source>
</evidence>
<comment type="caution">
    <text evidence="2">The sequence shown here is derived from an EMBL/GenBank/DDBJ whole genome shotgun (WGS) entry which is preliminary data.</text>
</comment>
<gene>
    <name evidence="2" type="ORF">DJ568_06775</name>
</gene>
<dbReference type="PROSITE" id="PS51257">
    <property type="entry name" value="PROKAR_LIPOPROTEIN"/>
    <property type="match status" value="1"/>
</dbReference>
<dbReference type="EMBL" id="QGDC01000003">
    <property type="protein sequence ID" value="RCH55590.1"/>
    <property type="molecule type" value="Genomic_DNA"/>
</dbReference>
<protein>
    <recommendedName>
        <fullName evidence="4">Lipocalin-like domain-containing protein</fullName>
    </recommendedName>
</protein>
<proteinExistence type="predicted"/>
<feature type="chain" id="PRO_5016892182" description="Lipocalin-like domain-containing protein" evidence="1">
    <location>
        <begin position="23"/>
        <end position="196"/>
    </location>
</feature>